<sequence length="111" mass="13280">MRRSTRIKQGYDSDEYLQNYYCQHMYLYQSADRLATKAQFWANFLPMINVRIRSPPHLSGSSTADWWSNEDHLCRSILHRNRLRAAVMLGWWMLWLERNVSLQATLNVESL</sequence>
<proteinExistence type="predicted"/>
<accession>A0A2K2CKE5</accession>
<gene>
    <name evidence="1" type="ORF">BRADI_4g04423v3</name>
</gene>
<evidence type="ECO:0000313" key="2">
    <source>
        <dbReference type="EnsemblPlants" id="PNT62500"/>
    </source>
</evidence>
<dbReference type="Gramene" id="PNT62500">
    <property type="protein sequence ID" value="PNT62500"/>
    <property type="gene ID" value="BRADI_4g04423v3"/>
</dbReference>
<name>A0A2K2CKE5_BRADI</name>
<organism evidence="1">
    <name type="scientific">Brachypodium distachyon</name>
    <name type="common">Purple false brome</name>
    <name type="synonym">Trachynia distachya</name>
    <dbReference type="NCBI Taxonomy" id="15368"/>
    <lineage>
        <taxon>Eukaryota</taxon>
        <taxon>Viridiplantae</taxon>
        <taxon>Streptophyta</taxon>
        <taxon>Embryophyta</taxon>
        <taxon>Tracheophyta</taxon>
        <taxon>Spermatophyta</taxon>
        <taxon>Magnoliopsida</taxon>
        <taxon>Liliopsida</taxon>
        <taxon>Poales</taxon>
        <taxon>Poaceae</taxon>
        <taxon>BOP clade</taxon>
        <taxon>Pooideae</taxon>
        <taxon>Stipodae</taxon>
        <taxon>Brachypodieae</taxon>
        <taxon>Brachypodium</taxon>
    </lineage>
</organism>
<protein>
    <submittedName>
        <fullName evidence="1 2">Uncharacterized protein</fullName>
    </submittedName>
</protein>
<dbReference type="Proteomes" id="UP000008810">
    <property type="component" value="Chromosome 4"/>
</dbReference>
<reference evidence="1" key="2">
    <citation type="submission" date="2017-06" db="EMBL/GenBank/DDBJ databases">
        <title>WGS assembly of Brachypodium distachyon.</title>
        <authorList>
            <consortium name="The International Brachypodium Initiative"/>
            <person name="Lucas S."/>
            <person name="Harmon-Smith M."/>
            <person name="Lail K."/>
            <person name="Tice H."/>
            <person name="Grimwood J."/>
            <person name="Bruce D."/>
            <person name="Barry K."/>
            <person name="Shu S."/>
            <person name="Lindquist E."/>
            <person name="Wang M."/>
            <person name="Pitluck S."/>
            <person name="Vogel J.P."/>
            <person name="Garvin D.F."/>
            <person name="Mockler T.C."/>
            <person name="Schmutz J."/>
            <person name="Rokhsar D."/>
            <person name="Bevan M.W."/>
        </authorList>
    </citation>
    <scope>NUCLEOTIDE SEQUENCE</scope>
    <source>
        <strain evidence="1">Bd21</strain>
    </source>
</reference>
<dbReference type="AlphaFoldDB" id="A0A2K2CKE5"/>
<keyword evidence="3" id="KW-1185">Reference proteome</keyword>
<dbReference type="InParanoid" id="A0A2K2CKE5"/>
<reference evidence="2" key="3">
    <citation type="submission" date="2018-08" db="UniProtKB">
        <authorList>
            <consortium name="EnsemblPlants"/>
        </authorList>
    </citation>
    <scope>IDENTIFICATION</scope>
    <source>
        <strain evidence="2">cv. Bd21</strain>
    </source>
</reference>
<evidence type="ECO:0000313" key="1">
    <source>
        <dbReference type="EMBL" id="PNT62500.1"/>
    </source>
</evidence>
<dbReference type="EMBL" id="CM000883">
    <property type="protein sequence ID" value="PNT62500.1"/>
    <property type="molecule type" value="Genomic_DNA"/>
</dbReference>
<reference evidence="1 2" key="1">
    <citation type="journal article" date="2010" name="Nature">
        <title>Genome sequencing and analysis of the model grass Brachypodium distachyon.</title>
        <authorList>
            <consortium name="International Brachypodium Initiative"/>
        </authorList>
    </citation>
    <scope>NUCLEOTIDE SEQUENCE [LARGE SCALE GENOMIC DNA]</scope>
    <source>
        <strain evidence="1 2">Bd21</strain>
    </source>
</reference>
<evidence type="ECO:0000313" key="3">
    <source>
        <dbReference type="Proteomes" id="UP000008810"/>
    </source>
</evidence>
<dbReference type="EnsemblPlants" id="PNT62500">
    <property type="protein sequence ID" value="PNT62500"/>
    <property type="gene ID" value="BRADI_4g04423v3"/>
</dbReference>